<evidence type="ECO:0000256" key="1">
    <source>
        <dbReference type="ARBA" id="ARBA00022475"/>
    </source>
</evidence>
<dbReference type="HAMAP" id="MF_02065">
    <property type="entry name" value="MltG"/>
    <property type="match status" value="1"/>
</dbReference>
<comment type="catalytic activity">
    <reaction evidence="7">
        <text>a peptidoglycan chain = a peptidoglycan chain with N-acetyl-1,6-anhydromuramyl-[peptide] at the reducing end + a peptidoglycan chain with N-acetylglucosamine at the non-reducing end.</text>
        <dbReference type="EC" id="4.2.2.29"/>
    </reaction>
</comment>
<accession>A0ABT8KJ01</accession>
<evidence type="ECO:0000256" key="2">
    <source>
        <dbReference type="ARBA" id="ARBA00022692"/>
    </source>
</evidence>
<dbReference type="PANTHER" id="PTHR30518:SF2">
    <property type="entry name" value="ENDOLYTIC MUREIN TRANSGLYCOSYLASE"/>
    <property type="match status" value="1"/>
</dbReference>
<evidence type="ECO:0000256" key="6">
    <source>
        <dbReference type="ARBA" id="ARBA00023316"/>
    </source>
</evidence>
<keyword evidence="1 7" id="KW-1003">Cell membrane</keyword>
<gene>
    <name evidence="7 8" type="primary">mltG</name>
    <name evidence="8" type="ORF">QQ008_04955</name>
</gene>
<evidence type="ECO:0000313" key="8">
    <source>
        <dbReference type="EMBL" id="MDN5200692.1"/>
    </source>
</evidence>
<dbReference type="Gene3D" id="3.30.160.60">
    <property type="entry name" value="Classic Zinc Finger"/>
    <property type="match status" value="1"/>
</dbReference>
<feature type="site" description="Important for catalytic activity" evidence="7">
    <location>
        <position position="219"/>
    </location>
</feature>
<dbReference type="Gene3D" id="3.30.1490.480">
    <property type="entry name" value="Endolytic murein transglycosylase"/>
    <property type="match status" value="1"/>
</dbReference>
<dbReference type="InterPro" id="IPR003770">
    <property type="entry name" value="MLTG-like"/>
</dbReference>
<keyword evidence="2 7" id="KW-0812">Transmembrane</keyword>
<organism evidence="8 9">
    <name type="scientific">Splendidivirga corallicola</name>
    <dbReference type="NCBI Taxonomy" id="3051826"/>
    <lineage>
        <taxon>Bacteria</taxon>
        <taxon>Pseudomonadati</taxon>
        <taxon>Bacteroidota</taxon>
        <taxon>Cytophagia</taxon>
        <taxon>Cytophagales</taxon>
        <taxon>Splendidivirgaceae</taxon>
        <taxon>Splendidivirga</taxon>
    </lineage>
</organism>
<comment type="function">
    <text evidence="7">Functions as a peptidoglycan terminase that cleaves nascent peptidoglycan strands endolytically to terminate their elongation.</text>
</comment>
<dbReference type="EC" id="4.2.2.29" evidence="7"/>
<reference evidence="8" key="1">
    <citation type="submission" date="2023-06" db="EMBL/GenBank/DDBJ databases">
        <title>Genomic of Parafulvivirga corallium.</title>
        <authorList>
            <person name="Wang G."/>
        </authorList>
    </citation>
    <scope>NUCLEOTIDE SEQUENCE</scope>
    <source>
        <strain evidence="8">BMA10</strain>
    </source>
</reference>
<dbReference type="EMBL" id="JAUJEA010000001">
    <property type="protein sequence ID" value="MDN5200692.1"/>
    <property type="molecule type" value="Genomic_DNA"/>
</dbReference>
<evidence type="ECO:0000256" key="3">
    <source>
        <dbReference type="ARBA" id="ARBA00022989"/>
    </source>
</evidence>
<keyword evidence="5 7" id="KW-0456">Lyase</keyword>
<keyword evidence="3 7" id="KW-1133">Transmembrane helix</keyword>
<keyword evidence="6 7" id="KW-0961">Cell wall biogenesis/degradation</keyword>
<dbReference type="Proteomes" id="UP001172082">
    <property type="component" value="Unassembled WGS sequence"/>
</dbReference>
<evidence type="ECO:0000256" key="7">
    <source>
        <dbReference type="HAMAP-Rule" id="MF_02065"/>
    </source>
</evidence>
<keyword evidence="9" id="KW-1185">Reference proteome</keyword>
<sequence>MKRRTIIAVVVVTFSILLTTSSLYIYQTVNVPNILVEKEDSYLYIPGGASFKTVQDSLSEKEMVQDLVSFSFMAKLMKYQDNVKPGKYKLTKNMSNIEAIRLLRSGDQTPVNITFNNIRLRNELAEKITKELEMEANHFEVLLNDSTVASNYGFDKESFMVMFIPNTYEEYWTVSPDKLMERMNREYKNFWTEERINKAEALKMSPVEVSILASIVQAECSKHDELPKVAGLYINRLNRNIPLQADPTLIFAAQDFTIKRVLNKHKEIESPYNTYKYAGLPPGPISLPSIRAIDGVLNYEKHNFLYMCAKEDFSGYHNFASTLREHLNNARKYQRVLNKAKLFR</sequence>
<keyword evidence="4 7" id="KW-0472">Membrane</keyword>
<name>A0ABT8KJ01_9BACT</name>
<evidence type="ECO:0000313" key="9">
    <source>
        <dbReference type="Proteomes" id="UP001172082"/>
    </source>
</evidence>
<evidence type="ECO:0000256" key="4">
    <source>
        <dbReference type="ARBA" id="ARBA00023136"/>
    </source>
</evidence>
<dbReference type="PANTHER" id="PTHR30518">
    <property type="entry name" value="ENDOLYTIC MUREIN TRANSGLYCOSYLASE"/>
    <property type="match status" value="1"/>
</dbReference>
<evidence type="ECO:0000256" key="5">
    <source>
        <dbReference type="ARBA" id="ARBA00023239"/>
    </source>
</evidence>
<dbReference type="Pfam" id="PF02618">
    <property type="entry name" value="YceG"/>
    <property type="match status" value="1"/>
</dbReference>
<proteinExistence type="inferred from homology"/>
<dbReference type="CDD" id="cd08010">
    <property type="entry name" value="MltG_like"/>
    <property type="match status" value="1"/>
</dbReference>
<comment type="caution">
    <text evidence="8">The sequence shown here is derived from an EMBL/GenBank/DDBJ whole genome shotgun (WGS) entry which is preliminary data.</text>
</comment>
<comment type="similarity">
    <text evidence="7">Belongs to the transglycosylase MltG family.</text>
</comment>
<protein>
    <recommendedName>
        <fullName evidence="7">Endolytic murein transglycosylase</fullName>
        <ecNumber evidence="7">4.2.2.29</ecNumber>
    </recommendedName>
    <alternativeName>
        <fullName evidence="7">Peptidoglycan lytic transglycosylase</fullName>
    </alternativeName>
    <alternativeName>
        <fullName evidence="7">Peptidoglycan polymerization terminase</fullName>
    </alternativeName>
</protein>
<dbReference type="RefSeq" id="WP_346750714.1">
    <property type="nucleotide sequence ID" value="NZ_JAUJEA010000001.1"/>
</dbReference>
<dbReference type="NCBIfam" id="TIGR00247">
    <property type="entry name" value="endolytic transglycosylase MltG"/>
    <property type="match status" value="1"/>
</dbReference>